<evidence type="ECO:0000256" key="4">
    <source>
        <dbReference type="ARBA" id="ARBA00022741"/>
    </source>
</evidence>
<dbReference type="GO" id="GO:0006302">
    <property type="term" value="P:double-strand break repair"/>
    <property type="evidence" value="ECO:0007669"/>
    <property type="project" value="InterPro"/>
</dbReference>
<evidence type="ECO:0000313" key="15">
    <source>
        <dbReference type="EMBL" id="MST63143.1"/>
    </source>
</evidence>
<comment type="catalytic activity">
    <reaction evidence="11 12">
        <text>ATP + H2O = ADP + phosphate + H(+)</text>
        <dbReference type="Rhea" id="RHEA:13065"/>
        <dbReference type="ChEBI" id="CHEBI:15377"/>
        <dbReference type="ChEBI" id="CHEBI:15378"/>
        <dbReference type="ChEBI" id="CHEBI:30616"/>
        <dbReference type="ChEBI" id="CHEBI:43474"/>
        <dbReference type="ChEBI" id="CHEBI:456216"/>
        <dbReference type="EC" id="5.6.2.4"/>
    </reaction>
</comment>
<dbReference type="GO" id="GO:0003677">
    <property type="term" value="F:DNA binding"/>
    <property type="evidence" value="ECO:0007669"/>
    <property type="project" value="UniProtKB-UniRule"/>
</dbReference>
<dbReference type="InterPro" id="IPR042115">
    <property type="entry name" value="PriA_3primeBD_sf"/>
</dbReference>
<feature type="binding site" evidence="12">
    <location>
        <position position="565"/>
    </location>
    <ligand>
        <name>Zn(2+)</name>
        <dbReference type="ChEBI" id="CHEBI:29105"/>
        <label>1</label>
    </ligand>
</feature>
<dbReference type="NCBIfam" id="TIGR00595">
    <property type="entry name" value="priA"/>
    <property type="match status" value="1"/>
</dbReference>
<comment type="catalytic activity">
    <reaction evidence="12">
        <text>Couples ATP hydrolysis with the unwinding of duplex DNA by translocating in the 3'-5' direction.</text>
        <dbReference type="EC" id="5.6.2.4"/>
    </reaction>
</comment>
<feature type="binding site" evidence="12">
    <location>
        <position position="528"/>
    </location>
    <ligand>
        <name>Zn(2+)</name>
        <dbReference type="ChEBI" id="CHEBI:29105"/>
        <label>1</label>
    </ligand>
</feature>
<dbReference type="InterPro" id="IPR005259">
    <property type="entry name" value="PriA"/>
</dbReference>
<keyword evidence="7 12" id="KW-0862">Zinc</keyword>
<gene>
    <name evidence="12 15" type="primary">priA</name>
    <name evidence="15" type="ORF">FYJ71_09370</name>
</gene>
<keyword evidence="4 12" id="KW-0547">Nucleotide-binding</keyword>
<evidence type="ECO:0000256" key="3">
    <source>
        <dbReference type="ARBA" id="ARBA00022723"/>
    </source>
</evidence>
<dbReference type="InterPro" id="IPR041236">
    <property type="entry name" value="PriA_C"/>
</dbReference>
<dbReference type="InterPro" id="IPR014001">
    <property type="entry name" value="Helicase_ATP-bd"/>
</dbReference>
<keyword evidence="16" id="KW-1185">Reference proteome</keyword>
<name>A0A6N7XHQ1_9FIRM</name>
<dbReference type="PANTHER" id="PTHR30580:SF0">
    <property type="entry name" value="PRIMOSOMAL PROTEIN N"/>
    <property type="match status" value="1"/>
</dbReference>
<dbReference type="RefSeq" id="WP_154538616.1">
    <property type="nucleotide sequence ID" value="NZ_VUNE01000005.1"/>
</dbReference>
<dbReference type="PANTHER" id="PTHR30580">
    <property type="entry name" value="PRIMOSOMAL PROTEIN N"/>
    <property type="match status" value="1"/>
</dbReference>
<dbReference type="GO" id="GO:0006269">
    <property type="term" value="P:DNA replication, synthesis of primer"/>
    <property type="evidence" value="ECO:0007669"/>
    <property type="project" value="UniProtKB-KW"/>
</dbReference>
<dbReference type="HAMAP" id="MF_00983">
    <property type="entry name" value="PriA"/>
    <property type="match status" value="1"/>
</dbReference>
<feature type="binding site" evidence="12">
    <location>
        <position position="555"/>
    </location>
    <ligand>
        <name>Zn(2+)</name>
        <dbReference type="ChEBI" id="CHEBI:29105"/>
        <label>2</label>
    </ligand>
</feature>
<dbReference type="Gene3D" id="3.40.50.300">
    <property type="entry name" value="P-loop containing nucleotide triphosphate hydrolases"/>
    <property type="match status" value="2"/>
</dbReference>
<dbReference type="Pfam" id="PF04851">
    <property type="entry name" value="ResIII"/>
    <property type="match status" value="1"/>
</dbReference>
<comment type="function">
    <text evidence="12">Initiates the restart of stalled replication forks, which reloads the replicative helicase on sites other than the origin of replication. Recognizes and binds to abandoned replication forks and remodels them to uncover a helicase loading site. Promotes assembly of the primosome at these replication forks.</text>
</comment>
<dbReference type="CDD" id="cd18804">
    <property type="entry name" value="SF2_C_priA"/>
    <property type="match status" value="1"/>
</dbReference>
<feature type="domain" description="Helicase C-terminal" evidence="14">
    <location>
        <begin position="560"/>
        <end position="714"/>
    </location>
</feature>
<dbReference type="GO" id="GO:0006270">
    <property type="term" value="P:DNA replication initiation"/>
    <property type="evidence" value="ECO:0007669"/>
    <property type="project" value="TreeGrafter"/>
</dbReference>
<evidence type="ECO:0000256" key="12">
    <source>
        <dbReference type="HAMAP-Rule" id="MF_00983"/>
    </source>
</evidence>
<evidence type="ECO:0000256" key="6">
    <source>
        <dbReference type="ARBA" id="ARBA00022806"/>
    </source>
</evidence>
<dbReference type="Proteomes" id="UP000440713">
    <property type="component" value="Unassembled WGS sequence"/>
</dbReference>
<feature type="binding site" evidence="12">
    <location>
        <position position="552"/>
    </location>
    <ligand>
        <name>Zn(2+)</name>
        <dbReference type="ChEBI" id="CHEBI:29105"/>
        <label>2</label>
    </ligand>
</feature>
<feature type="binding site" evidence="12">
    <location>
        <position position="568"/>
    </location>
    <ligand>
        <name>Zn(2+)</name>
        <dbReference type="ChEBI" id="CHEBI:29105"/>
        <label>1</label>
    </ligand>
</feature>
<feature type="binding site" evidence="12">
    <location>
        <position position="534"/>
    </location>
    <ligand>
        <name>Zn(2+)</name>
        <dbReference type="ChEBI" id="CHEBI:29105"/>
        <label>2</label>
    </ligand>
</feature>
<dbReference type="AlphaFoldDB" id="A0A6N7XHQ1"/>
<evidence type="ECO:0000256" key="5">
    <source>
        <dbReference type="ARBA" id="ARBA00022801"/>
    </source>
</evidence>
<dbReference type="GO" id="GO:0005524">
    <property type="term" value="F:ATP binding"/>
    <property type="evidence" value="ECO:0007669"/>
    <property type="project" value="UniProtKB-UniRule"/>
</dbReference>
<feature type="binding site" evidence="12">
    <location>
        <position position="525"/>
    </location>
    <ligand>
        <name>Zn(2+)</name>
        <dbReference type="ChEBI" id="CHEBI:29105"/>
        <label>1</label>
    </ligand>
</feature>
<dbReference type="InterPro" id="IPR001650">
    <property type="entry name" value="Helicase_C-like"/>
</dbReference>
<dbReference type="EMBL" id="VUNE01000005">
    <property type="protein sequence ID" value="MST63143.1"/>
    <property type="molecule type" value="Genomic_DNA"/>
</dbReference>
<dbReference type="EC" id="5.6.2.4" evidence="12"/>
<dbReference type="InterPro" id="IPR006935">
    <property type="entry name" value="Helicase/UvrB_N"/>
</dbReference>
<keyword evidence="9 12" id="KW-0238">DNA-binding</keyword>
<dbReference type="GO" id="GO:0043138">
    <property type="term" value="F:3'-5' DNA helicase activity"/>
    <property type="evidence" value="ECO:0007669"/>
    <property type="project" value="UniProtKB-EC"/>
</dbReference>
<dbReference type="Pfam" id="PF00271">
    <property type="entry name" value="Helicase_C"/>
    <property type="match status" value="1"/>
</dbReference>
<keyword evidence="10 12" id="KW-0413">Isomerase</keyword>
<keyword evidence="2 12" id="KW-0235">DNA replication</keyword>
<keyword evidence="8 12" id="KW-0067">ATP-binding</keyword>
<comment type="similarity">
    <text evidence="12">Belongs to the helicase family. PriA subfamily.</text>
</comment>
<keyword evidence="1 12" id="KW-0639">Primosome</keyword>
<dbReference type="GO" id="GO:0008270">
    <property type="term" value="F:zinc ion binding"/>
    <property type="evidence" value="ECO:0007669"/>
    <property type="project" value="UniProtKB-UniRule"/>
</dbReference>
<dbReference type="SUPFAM" id="SSF52540">
    <property type="entry name" value="P-loop containing nucleoside triphosphate hydrolases"/>
    <property type="match status" value="2"/>
</dbReference>
<dbReference type="SMART" id="SM00487">
    <property type="entry name" value="DEXDc"/>
    <property type="match status" value="1"/>
</dbReference>
<evidence type="ECO:0000256" key="9">
    <source>
        <dbReference type="ARBA" id="ARBA00023125"/>
    </source>
</evidence>
<protein>
    <recommendedName>
        <fullName evidence="12">Replication restart protein PriA</fullName>
    </recommendedName>
    <alternativeName>
        <fullName evidence="12">ATP-dependent DNA helicase PriA</fullName>
        <ecNumber evidence="12">5.6.2.4</ecNumber>
    </alternativeName>
    <alternativeName>
        <fullName evidence="12">DNA 3'-5' helicase PriA</fullName>
    </alternativeName>
</protein>
<evidence type="ECO:0000256" key="2">
    <source>
        <dbReference type="ARBA" id="ARBA00022705"/>
    </source>
</evidence>
<evidence type="ECO:0000256" key="11">
    <source>
        <dbReference type="ARBA" id="ARBA00048988"/>
    </source>
</evidence>
<evidence type="ECO:0000256" key="1">
    <source>
        <dbReference type="ARBA" id="ARBA00022515"/>
    </source>
</evidence>
<evidence type="ECO:0000259" key="14">
    <source>
        <dbReference type="PROSITE" id="PS51194"/>
    </source>
</evidence>
<dbReference type="GO" id="GO:0016787">
    <property type="term" value="F:hydrolase activity"/>
    <property type="evidence" value="ECO:0007669"/>
    <property type="project" value="UniProtKB-KW"/>
</dbReference>
<feature type="domain" description="Helicase ATP-binding" evidence="13">
    <location>
        <begin position="297"/>
        <end position="463"/>
    </location>
</feature>
<feature type="binding site" evidence="12">
    <location>
        <position position="537"/>
    </location>
    <ligand>
        <name>Zn(2+)</name>
        <dbReference type="ChEBI" id="CHEBI:29105"/>
        <label>2</label>
    </ligand>
</feature>
<dbReference type="NCBIfam" id="NF004066">
    <property type="entry name" value="PRK05580.1-3"/>
    <property type="match status" value="1"/>
</dbReference>
<dbReference type="PROSITE" id="PS51194">
    <property type="entry name" value="HELICASE_CTER"/>
    <property type="match status" value="1"/>
</dbReference>
<evidence type="ECO:0000313" key="16">
    <source>
        <dbReference type="Proteomes" id="UP000440713"/>
    </source>
</evidence>
<comment type="cofactor">
    <cofactor evidence="12">
        <name>Zn(2+)</name>
        <dbReference type="ChEBI" id="CHEBI:29105"/>
    </cofactor>
    <text evidence="12">Binds 2 zinc ions per subunit.</text>
</comment>
<dbReference type="GO" id="GO:0006310">
    <property type="term" value="P:DNA recombination"/>
    <property type="evidence" value="ECO:0007669"/>
    <property type="project" value="InterPro"/>
</dbReference>
<dbReference type="InterPro" id="IPR027417">
    <property type="entry name" value="P-loop_NTPase"/>
</dbReference>
<dbReference type="GO" id="GO:1990077">
    <property type="term" value="C:primosome complex"/>
    <property type="evidence" value="ECO:0007669"/>
    <property type="project" value="UniProtKB-UniRule"/>
</dbReference>
<comment type="subunit">
    <text evidence="12">Component of the replication restart primosome.</text>
</comment>
<dbReference type="CDD" id="cd17929">
    <property type="entry name" value="DEXHc_priA"/>
    <property type="match status" value="1"/>
</dbReference>
<dbReference type="Gene3D" id="3.40.1440.60">
    <property type="entry name" value="PriA, 3(prime) DNA-binding domain"/>
    <property type="match status" value="1"/>
</dbReference>
<dbReference type="PROSITE" id="PS51192">
    <property type="entry name" value="HELICASE_ATP_BIND_1"/>
    <property type="match status" value="1"/>
</dbReference>
<evidence type="ECO:0000256" key="7">
    <source>
        <dbReference type="ARBA" id="ARBA00022833"/>
    </source>
</evidence>
<keyword evidence="6 12" id="KW-0347">Helicase</keyword>
<dbReference type="InterPro" id="IPR040498">
    <property type="entry name" value="PriA_CRR"/>
</dbReference>
<dbReference type="Pfam" id="PF18074">
    <property type="entry name" value="PriA_C"/>
    <property type="match status" value="1"/>
</dbReference>
<reference evidence="15 16" key="1">
    <citation type="submission" date="2019-08" db="EMBL/GenBank/DDBJ databases">
        <title>In-depth cultivation of the pig gut microbiome towards novel bacterial diversity and tailored functional studies.</title>
        <authorList>
            <person name="Wylensek D."/>
            <person name="Hitch T.C.A."/>
            <person name="Clavel T."/>
        </authorList>
    </citation>
    <scope>NUCLEOTIDE SEQUENCE [LARGE SCALE GENOMIC DNA]</scope>
    <source>
        <strain evidence="15 16">WCA-SAB-591-4A-A</strain>
    </source>
</reference>
<dbReference type="Pfam" id="PF17764">
    <property type="entry name" value="PriA_3primeBD"/>
    <property type="match status" value="1"/>
</dbReference>
<comment type="caution">
    <text evidence="15">The sequence shown here is derived from an EMBL/GenBank/DDBJ whole genome shotgun (WGS) entry which is preliminary data.</text>
</comment>
<keyword evidence="3 12" id="KW-0479">Metal-binding</keyword>
<dbReference type="SMART" id="SM00490">
    <property type="entry name" value="HELICc"/>
    <property type="match status" value="1"/>
</dbReference>
<evidence type="ECO:0000256" key="8">
    <source>
        <dbReference type="ARBA" id="ARBA00022840"/>
    </source>
</evidence>
<keyword evidence="5 12" id="KW-0378">Hydrolase</keyword>
<evidence type="ECO:0000259" key="13">
    <source>
        <dbReference type="PROSITE" id="PS51192"/>
    </source>
</evidence>
<organism evidence="15 16">
    <name type="scientific">Peptostreptococcus porci</name>
    <dbReference type="NCBI Taxonomy" id="2652282"/>
    <lineage>
        <taxon>Bacteria</taxon>
        <taxon>Bacillati</taxon>
        <taxon>Bacillota</taxon>
        <taxon>Clostridia</taxon>
        <taxon>Peptostreptococcales</taxon>
        <taxon>Peptostreptococcaceae</taxon>
        <taxon>Peptostreptococcus</taxon>
    </lineage>
</organism>
<sequence>MYVDVILRQKGRFSDMLFSYRVPDSLENKIDIGYRVSVPFGKSNKPIEAIVNNLKSENESEGTDFEIKEIFDVLGDEPLISRENMELISWMRDRYICTYLDCLNLFFPKGYTLNSTKIVKPVFSIEELTVEQEMSLDQAERKIINELYLSKEDVSYDSLTSRHSKSKLDSLISKGLVNIQWSYKEVVNEKKIKTVYLDEDLKCKIQMDSDYINCLKLGKKQLETVNFLILNDAVEQSALLDLLGVSNQTIKSLEKKGIIKIKEESHFRAPRQFLTVENKKIDLNSQQREVVDRIIEGIREQSRKPYLIHGVTGSGKTEVFLELIEYVLSQGMESVFLVPEIALTPQTIARVKNRFGNIVGVFHSQLSEGEKYDVFREVKNGNIRVVIGTRSAIFLPFDSLGLIIIDEEHDFSYKSEKTPKYDAIEVARYKAFKSNVAVVLGSATPSVPDYYNAKNGDYELLELNKRANNNLMPEISIVDMRKELHSGNSSPLSKELVAKMDLELKKGNQVILFLNKRGYANFMECKDCGHVFKCKNCDITLTNHKSLKKGICHYCGYEEHIPERCPKCNMTNIGSVGVGTEKIEELVSNLFPNHKTLRMDRDSTKKKNGVQKILEKFNKGEADILIGTQMLSKGHDFANVTLVGIISADLMLNFPDFKSYEQTFQLITQVSGRAGRGEKLGQVVLQTYNTEHFAIRSAANYDFKGFYETEIKLRKTFGYEPFNNIIRVVFANSDESVAKENSFRFRDTLKYLMEEKGIDSVRSILGPNECSIRMINNKFRWQVIIKNHGVDIKLLKSMIKYICIKKYENVFSKGIDISIEINPNTFI</sequence>
<evidence type="ECO:0000256" key="10">
    <source>
        <dbReference type="ARBA" id="ARBA00023235"/>
    </source>
</evidence>
<accession>A0A6N7XHQ1</accession>
<dbReference type="Pfam" id="PF18319">
    <property type="entry name" value="Zn_ribbon_PriA"/>
    <property type="match status" value="1"/>
</dbReference>
<dbReference type="FunFam" id="3.40.50.300:FF:000489">
    <property type="entry name" value="Primosome assembly protein PriA"/>
    <property type="match status" value="1"/>
</dbReference>
<proteinExistence type="inferred from homology"/>
<dbReference type="InterPro" id="IPR041222">
    <property type="entry name" value="PriA_3primeBD"/>
</dbReference>